<keyword evidence="4" id="KW-1185">Reference proteome</keyword>
<protein>
    <recommendedName>
        <fullName evidence="1">VWFA domain-containing protein</fullName>
    </recommendedName>
</protein>
<dbReference type="PROSITE" id="PS50234">
    <property type="entry name" value="VWFA"/>
    <property type="match status" value="1"/>
</dbReference>
<dbReference type="InterPro" id="IPR036465">
    <property type="entry name" value="vWFA_dom_sf"/>
</dbReference>
<dbReference type="SMART" id="SM00327">
    <property type="entry name" value="VWA"/>
    <property type="match status" value="1"/>
</dbReference>
<dbReference type="Pfam" id="PF00092">
    <property type="entry name" value="VWA"/>
    <property type="match status" value="1"/>
</dbReference>
<evidence type="ECO:0000259" key="1">
    <source>
        <dbReference type="PROSITE" id="PS50234"/>
    </source>
</evidence>
<dbReference type="Gene3D" id="3.40.50.410">
    <property type="entry name" value="von Willebrand factor, type A domain"/>
    <property type="match status" value="1"/>
</dbReference>
<reference evidence="4" key="1">
    <citation type="submission" date="2012-12" db="EMBL/GenBank/DDBJ databases">
        <authorList>
            <person name="Hellsten U."/>
            <person name="Grimwood J."/>
            <person name="Chapman J.A."/>
            <person name="Shapiro H."/>
            <person name="Aerts A."/>
            <person name="Otillar R.P."/>
            <person name="Terry A.Y."/>
            <person name="Boore J.L."/>
            <person name="Simakov O."/>
            <person name="Marletaz F."/>
            <person name="Cho S.-J."/>
            <person name="Edsinger-Gonzales E."/>
            <person name="Havlak P."/>
            <person name="Kuo D.-H."/>
            <person name="Larsson T."/>
            <person name="Lv J."/>
            <person name="Arendt D."/>
            <person name="Savage R."/>
            <person name="Osoegawa K."/>
            <person name="de Jong P."/>
            <person name="Lindberg D.R."/>
            <person name="Seaver E.C."/>
            <person name="Weisblat D.A."/>
            <person name="Putnam N.H."/>
            <person name="Grigoriev I.V."/>
            <person name="Rokhsar D.S."/>
        </authorList>
    </citation>
    <scope>NUCLEOTIDE SEQUENCE</scope>
    <source>
        <strain evidence="4">I ESC-2004</strain>
    </source>
</reference>
<dbReference type="EMBL" id="AMQN01033310">
    <property type="status" value="NOT_ANNOTATED_CDS"/>
    <property type="molecule type" value="Genomic_DNA"/>
</dbReference>
<organism evidence="2">
    <name type="scientific">Capitella teleta</name>
    <name type="common">Polychaete worm</name>
    <dbReference type="NCBI Taxonomy" id="283909"/>
    <lineage>
        <taxon>Eukaryota</taxon>
        <taxon>Metazoa</taxon>
        <taxon>Spiralia</taxon>
        <taxon>Lophotrochozoa</taxon>
        <taxon>Annelida</taxon>
        <taxon>Polychaeta</taxon>
        <taxon>Sedentaria</taxon>
        <taxon>Scolecida</taxon>
        <taxon>Capitellidae</taxon>
        <taxon>Capitella</taxon>
    </lineage>
</organism>
<evidence type="ECO:0000313" key="3">
    <source>
        <dbReference type="EnsemblMetazoa" id="CapteP217108"/>
    </source>
</evidence>
<dbReference type="EnsemblMetazoa" id="CapteT217108">
    <property type="protein sequence ID" value="CapteP217108"/>
    <property type="gene ID" value="CapteG217108"/>
</dbReference>
<reference evidence="2 4" key="2">
    <citation type="journal article" date="2013" name="Nature">
        <title>Insights into bilaterian evolution from three spiralian genomes.</title>
        <authorList>
            <person name="Simakov O."/>
            <person name="Marletaz F."/>
            <person name="Cho S.J."/>
            <person name="Edsinger-Gonzales E."/>
            <person name="Havlak P."/>
            <person name="Hellsten U."/>
            <person name="Kuo D.H."/>
            <person name="Larsson T."/>
            <person name="Lv J."/>
            <person name="Arendt D."/>
            <person name="Savage R."/>
            <person name="Osoegawa K."/>
            <person name="de Jong P."/>
            <person name="Grimwood J."/>
            <person name="Chapman J.A."/>
            <person name="Shapiro H."/>
            <person name="Aerts A."/>
            <person name="Otillar R.P."/>
            <person name="Terry A.Y."/>
            <person name="Boore J.L."/>
            <person name="Grigoriev I.V."/>
            <person name="Lindberg D.R."/>
            <person name="Seaver E.C."/>
            <person name="Weisblat D.A."/>
            <person name="Putnam N.H."/>
            <person name="Rokhsar D.S."/>
        </authorList>
    </citation>
    <scope>NUCLEOTIDE SEQUENCE</scope>
    <source>
        <strain evidence="2 4">I ESC-2004</strain>
    </source>
</reference>
<dbReference type="STRING" id="283909.R7TC36"/>
<dbReference type="PANTHER" id="PTHR10579:SF177">
    <property type="entry name" value="CALCIUM-ACTIVATED CHLORIDE CHANNEL REGULATOR 4-LIKE PROTEIN"/>
    <property type="match status" value="1"/>
</dbReference>
<accession>R7TC36</accession>
<dbReference type="CDD" id="cd00198">
    <property type="entry name" value="vWFA"/>
    <property type="match status" value="1"/>
</dbReference>
<dbReference type="InterPro" id="IPR051266">
    <property type="entry name" value="CLCR"/>
</dbReference>
<dbReference type="HOGENOM" id="CLU_937660_0_0_1"/>
<evidence type="ECO:0000313" key="2">
    <source>
        <dbReference type="EMBL" id="ELT88656.1"/>
    </source>
</evidence>
<dbReference type="EMBL" id="KB311746">
    <property type="protein sequence ID" value="ELT88656.1"/>
    <property type="molecule type" value="Genomic_DNA"/>
</dbReference>
<dbReference type="AlphaFoldDB" id="R7TC36"/>
<name>R7TC36_CAPTE</name>
<dbReference type="PANTHER" id="PTHR10579">
    <property type="entry name" value="CALCIUM-ACTIVATED CHLORIDE CHANNEL REGULATOR"/>
    <property type="match status" value="1"/>
</dbReference>
<dbReference type="InterPro" id="IPR002035">
    <property type="entry name" value="VWF_A"/>
</dbReference>
<dbReference type="OrthoDB" id="10021899at2759"/>
<dbReference type="Proteomes" id="UP000014760">
    <property type="component" value="Unassembled WGS sequence"/>
</dbReference>
<feature type="domain" description="VWFA" evidence="1">
    <location>
        <begin position="85"/>
        <end position="255"/>
    </location>
</feature>
<dbReference type="SUPFAM" id="SSF53300">
    <property type="entry name" value="vWA-like"/>
    <property type="match status" value="1"/>
</dbReference>
<gene>
    <name evidence="2" type="ORF">CAPTEDRAFT_217108</name>
</gene>
<proteinExistence type="predicted"/>
<sequence length="297" mass="32181">MIINGADLKDPRPSGHREVVKIKLPSAFNYYSFGIVAIDKKLRYSRGESSNIAGVSFKRYTTQITTATSTFAQTTTESAQESHPKIVLVLDVSGSMNEDRKRIKLVQGCYSFVRFGLSECSEVGIVLFNETAIISHPLTLVPRNSTARQDIVNGLPSTAGGRTSIGAGISKALDMLGGDAKVSHIIAISDGKETDTPFIANVTERVLTSKVTVHSIAITDNADNEMDGLSKKTNGKTYLVDPSDEMSYFPYLKEIGDFVENSCRAIHKIGPIIPDILHCVTLSWPLRPTGALASSAR</sequence>
<reference evidence="3" key="3">
    <citation type="submission" date="2015-06" db="UniProtKB">
        <authorList>
            <consortium name="EnsemblMetazoa"/>
        </authorList>
    </citation>
    <scope>IDENTIFICATION</scope>
</reference>
<evidence type="ECO:0000313" key="4">
    <source>
        <dbReference type="Proteomes" id="UP000014760"/>
    </source>
</evidence>